<proteinExistence type="predicted"/>
<organism evidence="1">
    <name type="scientific">Myoviridae sp. ctA4D8</name>
    <dbReference type="NCBI Taxonomy" id="2823535"/>
    <lineage>
        <taxon>Viruses</taxon>
        <taxon>Duplodnaviria</taxon>
        <taxon>Heunggongvirae</taxon>
        <taxon>Uroviricota</taxon>
        <taxon>Caudoviricetes</taxon>
    </lineage>
</organism>
<evidence type="ECO:0000313" key="1">
    <source>
        <dbReference type="EMBL" id="DAD65414.1"/>
    </source>
</evidence>
<accession>A0A8S5L6L5</accession>
<dbReference type="EMBL" id="BK014643">
    <property type="protein sequence ID" value="DAD65414.1"/>
    <property type="molecule type" value="Genomic_DNA"/>
</dbReference>
<protein>
    <submittedName>
        <fullName evidence="1">Uncharacterized protein</fullName>
    </submittedName>
</protein>
<reference evidence="1" key="1">
    <citation type="journal article" date="2021" name="Proc. Natl. Acad. Sci. U.S.A.">
        <title>A Catalog of Tens of Thousands of Viruses from Human Metagenomes Reveals Hidden Associations with Chronic Diseases.</title>
        <authorList>
            <person name="Tisza M.J."/>
            <person name="Buck C.B."/>
        </authorList>
    </citation>
    <scope>NUCLEOTIDE SEQUENCE</scope>
    <source>
        <strain evidence="1">CtA4D8</strain>
    </source>
</reference>
<sequence>MNKNIVTESVYMKTLKVGDIVLISHPHLGEIKVEVKKINPVIGLFYWGGVGEHSGVMGAIKGKNALKKVKSVSESVDKLTQVVKHPEYGNVEVVITKNQSTGKYRITSVGIEGDTMVTMSDLDSKDQKIIRDLVRTTVKDLDESKKYGYIKVQDKEFGELMIALDVDTQTGEKVITGISVDDDAMITLDDLDKEDRERIEKIVKENNPTFG</sequence>
<name>A0A8S5L6L5_9CAUD</name>